<organism evidence="21 22">
    <name type="scientific">Klebsiella variicola</name>
    <dbReference type="NCBI Taxonomy" id="244366"/>
    <lineage>
        <taxon>Bacteria</taxon>
        <taxon>Pseudomonadati</taxon>
        <taxon>Pseudomonadota</taxon>
        <taxon>Gammaproteobacteria</taxon>
        <taxon>Enterobacterales</taxon>
        <taxon>Enterobacteriaceae</taxon>
        <taxon>Klebsiella/Raoultella group</taxon>
        <taxon>Klebsiella</taxon>
        <taxon>Klebsiella pneumoniae complex</taxon>
    </lineage>
</organism>
<evidence type="ECO:0000256" key="1">
    <source>
        <dbReference type="ARBA" id="ARBA00001971"/>
    </source>
</evidence>
<evidence type="ECO:0000313" key="22">
    <source>
        <dbReference type="Proteomes" id="UP000254545"/>
    </source>
</evidence>
<feature type="transmembrane region" description="Helical" evidence="20">
    <location>
        <begin position="73"/>
        <end position="94"/>
    </location>
</feature>
<dbReference type="GO" id="GO:0005886">
    <property type="term" value="C:plasma membrane"/>
    <property type="evidence" value="ECO:0007669"/>
    <property type="project" value="UniProtKB-SubCell"/>
</dbReference>
<feature type="transmembrane region" description="Helical" evidence="20">
    <location>
        <begin position="150"/>
        <end position="171"/>
    </location>
</feature>
<gene>
    <name evidence="21" type="primary">sdhC</name>
    <name evidence="21" type="ORF">NCTC9177_03103</name>
</gene>
<evidence type="ECO:0000256" key="7">
    <source>
        <dbReference type="ARBA" id="ARBA00020076"/>
    </source>
</evidence>
<dbReference type="CDD" id="cd03494">
    <property type="entry name" value="SQR_TypeC_SdhD"/>
    <property type="match status" value="1"/>
</dbReference>
<keyword evidence="17" id="KW-0408">Iron</keyword>
<dbReference type="GO" id="GO:0006099">
    <property type="term" value="P:tricarboxylic acid cycle"/>
    <property type="evidence" value="ECO:0007669"/>
    <property type="project" value="UniProtKB-UniPathway"/>
</dbReference>
<dbReference type="InterPro" id="IPR014312">
    <property type="entry name" value="Succ_DH_anchor"/>
</dbReference>
<evidence type="ECO:0000313" key="21">
    <source>
        <dbReference type="EMBL" id="STS89231.1"/>
    </source>
</evidence>
<evidence type="ECO:0000256" key="9">
    <source>
        <dbReference type="ARBA" id="ARBA00022475"/>
    </source>
</evidence>
<keyword evidence="12" id="KW-0349">Heme</keyword>
<evidence type="ECO:0000256" key="18">
    <source>
        <dbReference type="ARBA" id="ARBA00023136"/>
    </source>
</evidence>
<evidence type="ECO:0000256" key="4">
    <source>
        <dbReference type="ARBA" id="ARBA00005163"/>
    </source>
</evidence>
<dbReference type="PANTHER" id="PTHR38689">
    <property type="entry name" value="SUCCINATE DEHYDROGENASE HYDROPHOBIC MEMBRANE ANCHOR SUBUNIT"/>
    <property type="match status" value="1"/>
</dbReference>
<dbReference type="PROSITE" id="PS01000">
    <property type="entry name" value="SDH_CYT_1"/>
    <property type="match status" value="1"/>
</dbReference>
<comment type="subunit">
    <text evidence="19">Part of an enzyme complex containing four subunits: a flavoprotein, an iron-sulfur protein, plus two membrane-anchoring proteins, SdhC and SdhD. The complex can form homotrimers.</text>
</comment>
<evidence type="ECO:0000256" key="2">
    <source>
        <dbReference type="ARBA" id="ARBA00004050"/>
    </source>
</evidence>
<dbReference type="NCBIfam" id="NF007022">
    <property type="entry name" value="PRK09488.1"/>
    <property type="match status" value="1"/>
</dbReference>
<dbReference type="EMBL" id="UGKR01000003">
    <property type="protein sequence ID" value="STS89231.1"/>
    <property type="molecule type" value="Genomic_DNA"/>
</dbReference>
<evidence type="ECO:0000256" key="17">
    <source>
        <dbReference type="ARBA" id="ARBA00023004"/>
    </source>
</evidence>
<dbReference type="FunFam" id="1.20.1300.10:FF:000005">
    <property type="entry name" value="Succinate dehydrogenase cytochrome b556 subunit"/>
    <property type="match status" value="1"/>
</dbReference>
<comment type="pathway">
    <text evidence="4">Carbohydrate metabolism; tricarboxylic acid cycle.</text>
</comment>
<feature type="transmembrane region" description="Helical" evidence="20">
    <location>
        <begin position="192"/>
        <end position="213"/>
    </location>
</feature>
<evidence type="ECO:0000256" key="19">
    <source>
        <dbReference type="ARBA" id="ARBA00025912"/>
    </source>
</evidence>
<comment type="subcellular location">
    <subcellularLocation>
        <location evidence="3">Cell inner membrane</location>
        <topology evidence="3">Multi-pass membrane protein</topology>
    </subcellularLocation>
</comment>
<dbReference type="InterPro" id="IPR014314">
    <property type="entry name" value="Succ_DH_cytb556"/>
</dbReference>
<sequence>MWALFMVRNVKKQRPVNLDLQTIRFPITAIASILHRVSGVITFVAVGILLWLLGTSLSSPEGFLTAASIMDSFFVKFIMWGILTALAYHVVVGIRHLMMDFGYLDETLEAGKRSAKISFVITVVLSLLARSPRMVSNASALGRNGVHDFILVRATAIVLTLYIIYMVGFFATTGEISWEVWTGFFASGFTKVFTLLALVSILIHAWIGMWQVLTDYVKPLALRLVLQLAIVVALVAYVLYGFVVVWGV</sequence>
<keyword evidence="14" id="KW-0479">Metal-binding</keyword>
<dbReference type="Pfam" id="PF01127">
    <property type="entry name" value="Sdh_cyt"/>
    <property type="match status" value="2"/>
</dbReference>
<reference evidence="21 22" key="1">
    <citation type="submission" date="2018-06" db="EMBL/GenBank/DDBJ databases">
        <authorList>
            <consortium name="Pathogen Informatics"/>
            <person name="Doyle S."/>
        </authorList>
    </citation>
    <scope>NUCLEOTIDE SEQUENCE [LARGE SCALE GENOMIC DNA]</scope>
    <source>
        <strain evidence="21 22">NCTC9177</strain>
    </source>
</reference>
<dbReference type="SUPFAM" id="SSF81343">
    <property type="entry name" value="Fumarate reductase respiratory complex transmembrane subunits"/>
    <property type="match status" value="2"/>
</dbReference>
<dbReference type="NCBIfam" id="TIGR02970">
    <property type="entry name" value="succ_dehyd_cytB"/>
    <property type="match status" value="1"/>
</dbReference>
<feature type="transmembrane region" description="Helical" evidence="20">
    <location>
        <begin position="225"/>
        <end position="246"/>
    </location>
</feature>
<dbReference type="Proteomes" id="UP000254545">
    <property type="component" value="Unassembled WGS sequence"/>
</dbReference>
<keyword evidence="13 20" id="KW-0812">Transmembrane</keyword>
<keyword evidence="8" id="KW-0813">Transport</keyword>
<proteinExistence type="inferred from homology"/>
<name>A0A7H4MFY1_KLEVA</name>
<evidence type="ECO:0000256" key="15">
    <source>
        <dbReference type="ARBA" id="ARBA00022982"/>
    </source>
</evidence>
<evidence type="ECO:0000256" key="5">
    <source>
        <dbReference type="ARBA" id="ARBA00007244"/>
    </source>
</evidence>
<accession>A0A7H4MFY1</accession>
<evidence type="ECO:0000256" key="14">
    <source>
        <dbReference type="ARBA" id="ARBA00022723"/>
    </source>
</evidence>
<dbReference type="GO" id="GO:0020037">
    <property type="term" value="F:heme binding"/>
    <property type="evidence" value="ECO:0007669"/>
    <property type="project" value="InterPro"/>
</dbReference>
<feature type="transmembrane region" description="Helical" evidence="20">
    <location>
        <begin position="33"/>
        <end position="53"/>
    </location>
</feature>
<dbReference type="GO" id="GO:0046872">
    <property type="term" value="F:metal ion binding"/>
    <property type="evidence" value="ECO:0007669"/>
    <property type="project" value="UniProtKB-KW"/>
</dbReference>
<keyword evidence="15" id="KW-0249">Electron transport</keyword>
<evidence type="ECO:0000256" key="11">
    <source>
        <dbReference type="ARBA" id="ARBA00022532"/>
    </source>
</evidence>
<dbReference type="UniPathway" id="UPA00223"/>
<dbReference type="InterPro" id="IPR034804">
    <property type="entry name" value="SQR/QFR_C/D"/>
</dbReference>
<comment type="similarity">
    <text evidence="5">Belongs to the cytochrome b560 family.</text>
</comment>
<keyword evidence="9" id="KW-1003">Cell membrane</keyword>
<evidence type="ECO:0000256" key="8">
    <source>
        <dbReference type="ARBA" id="ARBA00022448"/>
    </source>
</evidence>
<evidence type="ECO:0000256" key="20">
    <source>
        <dbReference type="SAM" id="Phobius"/>
    </source>
</evidence>
<dbReference type="GO" id="GO:0017004">
    <property type="term" value="P:cytochrome complex assembly"/>
    <property type="evidence" value="ECO:0007669"/>
    <property type="project" value="TreeGrafter"/>
</dbReference>
<comment type="caution">
    <text evidence="21">The sequence shown here is derived from an EMBL/GenBank/DDBJ whole genome shotgun (WGS) entry which is preliminary data.</text>
</comment>
<dbReference type="NCBIfam" id="NF007021">
    <property type="entry name" value="PRK09487.1"/>
    <property type="match status" value="1"/>
</dbReference>
<feature type="transmembrane region" description="Helical" evidence="20">
    <location>
        <begin position="114"/>
        <end position="130"/>
    </location>
</feature>
<dbReference type="CDD" id="cd03499">
    <property type="entry name" value="SQR_TypeC_SdhC"/>
    <property type="match status" value="1"/>
</dbReference>
<dbReference type="Gene3D" id="1.20.1300.10">
    <property type="entry name" value="Fumarate reductase/succinate dehydrogenase, transmembrane subunit"/>
    <property type="match status" value="2"/>
</dbReference>
<evidence type="ECO:0000256" key="3">
    <source>
        <dbReference type="ARBA" id="ARBA00004429"/>
    </source>
</evidence>
<dbReference type="InterPro" id="IPR018495">
    <property type="entry name" value="Succ_DH_cyt_bsu_CS"/>
</dbReference>
<dbReference type="PROSITE" id="PS01001">
    <property type="entry name" value="SDH_CYT_2"/>
    <property type="match status" value="1"/>
</dbReference>
<dbReference type="AlphaFoldDB" id="A0A7H4MFY1"/>
<keyword evidence="16 20" id="KW-1133">Transmembrane helix</keyword>
<keyword evidence="10" id="KW-0997">Cell inner membrane</keyword>
<dbReference type="FunFam" id="1.20.1300.10:FF:000001">
    <property type="entry name" value="Succinate dehydrogenase hydrophobic membrane anchor subunit"/>
    <property type="match status" value="1"/>
</dbReference>
<dbReference type="NCBIfam" id="TIGR02968">
    <property type="entry name" value="succ_dehyd_anc"/>
    <property type="match status" value="1"/>
</dbReference>
<keyword evidence="11" id="KW-0816">Tricarboxylic acid cycle</keyword>
<evidence type="ECO:0000256" key="10">
    <source>
        <dbReference type="ARBA" id="ARBA00022519"/>
    </source>
</evidence>
<dbReference type="InterPro" id="IPR000701">
    <property type="entry name" value="SuccDH_FuR_B_TM-su"/>
</dbReference>
<evidence type="ECO:0000256" key="6">
    <source>
        <dbReference type="ARBA" id="ARBA00019425"/>
    </source>
</evidence>
<comment type="cofactor">
    <cofactor evidence="1">
        <name>heme</name>
        <dbReference type="ChEBI" id="CHEBI:30413"/>
    </cofactor>
</comment>
<keyword evidence="18 20" id="KW-0472">Membrane</keyword>
<evidence type="ECO:0000256" key="12">
    <source>
        <dbReference type="ARBA" id="ARBA00022617"/>
    </source>
</evidence>
<dbReference type="PANTHER" id="PTHR38689:SF1">
    <property type="entry name" value="SUCCINATE DEHYDROGENASE HYDROPHOBIC MEMBRANE ANCHOR SUBUNIT"/>
    <property type="match status" value="1"/>
</dbReference>
<protein>
    <recommendedName>
        <fullName evidence="7">Succinate dehydrogenase cytochrome b556 subunit</fullName>
    </recommendedName>
    <alternativeName>
        <fullName evidence="6">Succinate dehydrogenase hydrophobic membrane anchor subunit</fullName>
    </alternativeName>
</protein>
<comment type="function">
    <text evidence="2">Membrane-anchoring subunit of succinate dehydrogenase (SDH).</text>
</comment>
<dbReference type="GO" id="GO:0009055">
    <property type="term" value="F:electron transfer activity"/>
    <property type="evidence" value="ECO:0007669"/>
    <property type="project" value="InterPro"/>
</dbReference>
<evidence type="ECO:0000256" key="13">
    <source>
        <dbReference type="ARBA" id="ARBA00022692"/>
    </source>
</evidence>
<evidence type="ECO:0000256" key="16">
    <source>
        <dbReference type="ARBA" id="ARBA00022989"/>
    </source>
</evidence>